<evidence type="ECO:0000313" key="2">
    <source>
        <dbReference type="EMBL" id="MPM98402.1"/>
    </source>
</evidence>
<keyword evidence="1" id="KW-1133">Transmembrane helix</keyword>
<feature type="transmembrane region" description="Helical" evidence="1">
    <location>
        <begin position="31"/>
        <end position="52"/>
    </location>
</feature>
<dbReference type="EMBL" id="VSSQ01044576">
    <property type="protein sequence ID" value="MPM98402.1"/>
    <property type="molecule type" value="Genomic_DNA"/>
</dbReference>
<organism evidence="2">
    <name type="scientific">bioreactor metagenome</name>
    <dbReference type="NCBI Taxonomy" id="1076179"/>
    <lineage>
        <taxon>unclassified sequences</taxon>
        <taxon>metagenomes</taxon>
        <taxon>ecological metagenomes</taxon>
    </lineage>
</organism>
<sequence>MKRKLLTIVSAALIAVFIVCILFLVQYGIFILTRSIVAVMAVFTALLMAFMLKDYQEKGEQ</sequence>
<name>A0A645ECL7_9ZZZZ</name>
<accession>A0A645ECL7</accession>
<comment type="caution">
    <text evidence="2">The sequence shown here is derived from an EMBL/GenBank/DDBJ whole genome shotgun (WGS) entry which is preliminary data.</text>
</comment>
<dbReference type="AlphaFoldDB" id="A0A645ECL7"/>
<keyword evidence="1" id="KW-0812">Transmembrane</keyword>
<evidence type="ECO:0000256" key="1">
    <source>
        <dbReference type="SAM" id="Phobius"/>
    </source>
</evidence>
<reference evidence="2" key="1">
    <citation type="submission" date="2019-08" db="EMBL/GenBank/DDBJ databases">
        <authorList>
            <person name="Kucharzyk K."/>
            <person name="Murdoch R.W."/>
            <person name="Higgins S."/>
            <person name="Loffler F."/>
        </authorList>
    </citation>
    <scope>NUCLEOTIDE SEQUENCE</scope>
</reference>
<protein>
    <submittedName>
        <fullName evidence="2">Uncharacterized protein</fullName>
    </submittedName>
</protein>
<gene>
    <name evidence="2" type="ORF">SDC9_145588</name>
</gene>
<feature type="transmembrane region" description="Helical" evidence="1">
    <location>
        <begin position="5"/>
        <end position="25"/>
    </location>
</feature>
<proteinExistence type="predicted"/>
<keyword evidence="1" id="KW-0472">Membrane</keyword>